<sequence length="244" mass="27485">MNCLQNPSLLSGGFSLSGMGKVSQVYSFCKWGALILALVATFSGILIKIIKILLIRFRTFKSFASSEPFFEQLDDDLDFSDDETCSLESSEDEEFDFTENSEDRQPVDEDFSVAGSSYYRDEQWQNRDLGLRRRRSGGDRLSWSDFGTEVNDSNEVLLGAYDTRIGHQIPAIYAEWRPSQRNTVGINSGGVEKVYVRDEVTGTLTVGDMRNVKTPLENITESDGDTWWDADAVIVSDEFVDDSR</sequence>
<reference evidence="2 3" key="1">
    <citation type="submission" date="2019-09" db="EMBL/GenBank/DDBJ databases">
        <title>A chromosome-level genome assembly of the Chinese tupelo Nyssa sinensis.</title>
        <authorList>
            <person name="Yang X."/>
            <person name="Kang M."/>
            <person name="Yang Y."/>
            <person name="Xiong H."/>
            <person name="Wang M."/>
            <person name="Zhang Z."/>
            <person name="Wang Z."/>
            <person name="Wu H."/>
            <person name="Ma T."/>
            <person name="Liu J."/>
            <person name="Xi Z."/>
        </authorList>
    </citation>
    <scope>NUCLEOTIDE SEQUENCE [LARGE SCALE GENOMIC DNA]</scope>
    <source>
        <strain evidence="2">J267</strain>
        <tissue evidence="2">Leaf</tissue>
    </source>
</reference>
<gene>
    <name evidence="2" type="ORF">F0562_034051</name>
</gene>
<evidence type="ECO:0000313" key="2">
    <source>
        <dbReference type="EMBL" id="KAA8529150.1"/>
    </source>
</evidence>
<keyword evidence="1" id="KW-0812">Transmembrane</keyword>
<dbReference type="OrthoDB" id="1662399at2759"/>
<keyword evidence="1" id="KW-1133">Transmembrane helix</keyword>
<dbReference type="Proteomes" id="UP000325577">
    <property type="component" value="Linkage Group LG20"/>
</dbReference>
<protein>
    <submittedName>
        <fullName evidence="2">Uncharacterized protein</fullName>
    </submittedName>
</protein>
<evidence type="ECO:0000313" key="3">
    <source>
        <dbReference type="Proteomes" id="UP000325577"/>
    </source>
</evidence>
<evidence type="ECO:0000256" key="1">
    <source>
        <dbReference type="SAM" id="Phobius"/>
    </source>
</evidence>
<keyword evidence="1" id="KW-0472">Membrane</keyword>
<dbReference type="EMBL" id="CM018044">
    <property type="protein sequence ID" value="KAA8529150.1"/>
    <property type="molecule type" value="Genomic_DNA"/>
</dbReference>
<dbReference type="PANTHER" id="PTHR36715">
    <property type="entry name" value="BNAANNG41370D PROTEIN"/>
    <property type="match status" value="1"/>
</dbReference>
<proteinExistence type="predicted"/>
<accession>A0A5J5AF01</accession>
<organism evidence="2 3">
    <name type="scientific">Nyssa sinensis</name>
    <dbReference type="NCBI Taxonomy" id="561372"/>
    <lineage>
        <taxon>Eukaryota</taxon>
        <taxon>Viridiplantae</taxon>
        <taxon>Streptophyta</taxon>
        <taxon>Embryophyta</taxon>
        <taxon>Tracheophyta</taxon>
        <taxon>Spermatophyta</taxon>
        <taxon>Magnoliopsida</taxon>
        <taxon>eudicotyledons</taxon>
        <taxon>Gunneridae</taxon>
        <taxon>Pentapetalae</taxon>
        <taxon>asterids</taxon>
        <taxon>Cornales</taxon>
        <taxon>Nyssaceae</taxon>
        <taxon>Nyssa</taxon>
    </lineage>
</organism>
<feature type="transmembrane region" description="Helical" evidence="1">
    <location>
        <begin position="31"/>
        <end position="54"/>
    </location>
</feature>
<dbReference type="PANTHER" id="PTHR36715:SF1">
    <property type="entry name" value="PROTEIN, PUTATIVE-RELATED"/>
    <property type="match status" value="1"/>
</dbReference>
<dbReference type="AlphaFoldDB" id="A0A5J5AF01"/>
<keyword evidence="3" id="KW-1185">Reference proteome</keyword>
<name>A0A5J5AF01_9ASTE</name>